<evidence type="ECO:0000259" key="17">
    <source>
        <dbReference type="PROSITE" id="PS50839"/>
    </source>
</evidence>
<evidence type="ECO:0000256" key="3">
    <source>
        <dbReference type="ARBA" id="ARBA00004236"/>
    </source>
</evidence>
<proteinExistence type="predicted"/>
<dbReference type="GO" id="GO:0000155">
    <property type="term" value="F:phosphorelay sensor kinase activity"/>
    <property type="evidence" value="ECO:0007669"/>
    <property type="project" value="InterPro"/>
</dbReference>
<dbReference type="InterPro" id="IPR013656">
    <property type="entry name" value="PAS_4"/>
</dbReference>
<evidence type="ECO:0000256" key="15">
    <source>
        <dbReference type="SAM" id="MobiDB-lite"/>
    </source>
</evidence>
<dbReference type="GO" id="GO:0007234">
    <property type="term" value="P:osmosensory signaling via phosphorelay pathway"/>
    <property type="evidence" value="ECO:0007669"/>
    <property type="project" value="TreeGrafter"/>
</dbReference>
<dbReference type="RefSeq" id="WP_190249481.1">
    <property type="nucleotide sequence ID" value="NZ_BMPI01000008.1"/>
</dbReference>
<dbReference type="CDD" id="cd00075">
    <property type="entry name" value="HATPase"/>
    <property type="match status" value="1"/>
</dbReference>
<comment type="subcellular location">
    <subcellularLocation>
        <location evidence="3">Cell membrane</location>
    </subcellularLocation>
    <subcellularLocation>
        <location evidence="2">Membrane</location>
        <topology evidence="2">Multi-pass membrane protein</topology>
    </subcellularLocation>
</comment>
<evidence type="ECO:0000256" key="5">
    <source>
        <dbReference type="ARBA" id="ARBA00022553"/>
    </source>
</evidence>
<dbReference type="Pfam" id="PF02518">
    <property type="entry name" value="HATPase_c"/>
    <property type="match status" value="1"/>
</dbReference>
<keyword evidence="10" id="KW-0067">ATP-binding</keyword>
<protein>
    <recommendedName>
        <fullName evidence="14">Sensor-like histidine kinase SenX3</fullName>
        <ecNumber evidence="4">2.7.13.3</ecNumber>
    </recommendedName>
</protein>
<evidence type="ECO:0000256" key="1">
    <source>
        <dbReference type="ARBA" id="ARBA00000085"/>
    </source>
</evidence>
<keyword evidence="19" id="KW-1185">Reference proteome</keyword>
<feature type="region of interest" description="Disordered" evidence="15">
    <location>
        <begin position="713"/>
        <end position="733"/>
    </location>
</feature>
<dbReference type="PROSITE" id="PS50109">
    <property type="entry name" value="HIS_KIN"/>
    <property type="match status" value="1"/>
</dbReference>
<dbReference type="SMART" id="SM00387">
    <property type="entry name" value="HATPase_c"/>
    <property type="match status" value="1"/>
</dbReference>
<evidence type="ECO:0000256" key="9">
    <source>
        <dbReference type="ARBA" id="ARBA00022777"/>
    </source>
</evidence>
<dbReference type="CDD" id="cd00082">
    <property type="entry name" value="HisKA"/>
    <property type="match status" value="1"/>
</dbReference>
<dbReference type="InterPro" id="IPR003661">
    <property type="entry name" value="HisK_dim/P_dom"/>
</dbReference>
<dbReference type="InterPro" id="IPR000014">
    <property type="entry name" value="PAS"/>
</dbReference>
<dbReference type="CDD" id="cd00130">
    <property type="entry name" value="PAS"/>
    <property type="match status" value="1"/>
</dbReference>
<keyword evidence="12" id="KW-0902">Two-component regulatory system</keyword>
<keyword evidence="9" id="KW-0418">Kinase</keyword>
<dbReference type="InterPro" id="IPR003594">
    <property type="entry name" value="HATPase_dom"/>
</dbReference>
<dbReference type="Pfam" id="PF08448">
    <property type="entry name" value="PAS_4"/>
    <property type="match status" value="1"/>
</dbReference>
<dbReference type="InterPro" id="IPR042240">
    <property type="entry name" value="CHASE_sf"/>
</dbReference>
<dbReference type="InterPro" id="IPR036890">
    <property type="entry name" value="HATPase_C_sf"/>
</dbReference>
<dbReference type="EC" id="2.7.13.3" evidence="4"/>
<dbReference type="SUPFAM" id="SSF47384">
    <property type="entry name" value="Homodimeric domain of signal transducing histidine kinase"/>
    <property type="match status" value="1"/>
</dbReference>
<feature type="domain" description="CHASE" evidence="17">
    <location>
        <begin position="149"/>
        <end position="240"/>
    </location>
</feature>
<keyword evidence="11" id="KW-1133">Transmembrane helix</keyword>
<comment type="catalytic activity">
    <reaction evidence="1">
        <text>ATP + protein L-histidine = ADP + protein N-phospho-L-histidine.</text>
        <dbReference type="EC" id="2.7.13.3"/>
    </reaction>
</comment>
<reference evidence="18" key="1">
    <citation type="journal article" date="2014" name="Int. J. Syst. Evol. Microbiol.">
        <title>Complete genome sequence of Corynebacterium casei LMG S-19264T (=DSM 44701T), isolated from a smear-ripened cheese.</title>
        <authorList>
            <consortium name="US DOE Joint Genome Institute (JGI-PGF)"/>
            <person name="Walter F."/>
            <person name="Albersmeier A."/>
            <person name="Kalinowski J."/>
            <person name="Ruckert C."/>
        </authorList>
    </citation>
    <scope>NUCLEOTIDE SEQUENCE</scope>
    <source>
        <strain evidence="18">JCM 19831</strain>
    </source>
</reference>
<evidence type="ECO:0000256" key="11">
    <source>
        <dbReference type="ARBA" id="ARBA00022989"/>
    </source>
</evidence>
<dbReference type="Gene3D" id="3.30.565.10">
    <property type="entry name" value="Histidine kinase-like ATPase, C-terminal domain"/>
    <property type="match status" value="1"/>
</dbReference>
<dbReference type="Pfam" id="PF03924">
    <property type="entry name" value="CHASE"/>
    <property type="match status" value="1"/>
</dbReference>
<evidence type="ECO:0000256" key="6">
    <source>
        <dbReference type="ARBA" id="ARBA00022679"/>
    </source>
</evidence>
<evidence type="ECO:0000313" key="19">
    <source>
        <dbReference type="Proteomes" id="UP000642070"/>
    </source>
</evidence>
<evidence type="ECO:0000313" key="18">
    <source>
        <dbReference type="EMBL" id="GGM18785.1"/>
    </source>
</evidence>
<dbReference type="Gene3D" id="1.10.287.130">
    <property type="match status" value="1"/>
</dbReference>
<keyword evidence="8" id="KW-0547">Nucleotide-binding</keyword>
<evidence type="ECO:0000256" key="12">
    <source>
        <dbReference type="ARBA" id="ARBA00023012"/>
    </source>
</evidence>
<dbReference type="Gene3D" id="3.30.450.350">
    <property type="entry name" value="CHASE domain"/>
    <property type="match status" value="1"/>
</dbReference>
<dbReference type="GO" id="GO:0005524">
    <property type="term" value="F:ATP binding"/>
    <property type="evidence" value="ECO:0007669"/>
    <property type="project" value="UniProtKB-KW"/>
</dbReference>
<evidence type="ECO:0000256" key="14">
    <source>
        <dbReference type="ARBA" id="ARBA00039401"/>
    </source>
</evidence>
<dbReference type="SMART" id="SM01079">
    <property type="entry name" value="CHASE"/>
    <property type="match status" value="1"/>
</dbReference>
<dbReference type="PRINTS" id="PR00344">
    <property type="entry name" value="BCTRLSENSOR"/>
</dbReference>
<evidence type="ECO:0000256" key="2">
    <source>
        <dbReference type="ARBA" id="ARBA00004141"/>
    </source>
</evidence>
<gene>
    <name evidence="18" type="ORF">GCM10007977_020090</name>
</gene>
<dbReference type="InterPro" id="IPR050351">
    <property type="entry name" value="BphY/WalK/GraS-like"/>
</dbReference>
<keyword evidence="7" id="KW-0812">Transmembrane</keyword>
<dbReference type="InterPro" id="IPR005467">
    <property type="entry name" value="His_kinase_dom"/>
</dbReference>
<evidence type="ECO:0000256" key="10">
    <source>
        <dbReference type="ARBA" id="ARBA00022840"/>
    </source>
</evidence>
<dbReference type="EMBL" id="BMPI01000008">
    <property type="protein sequence ID" value="GGM18785.1"/>
    <property type="molecule type" value="Genomic_DNA"/>
</dbReference>
<dbReference type="Proteomes" id="UP000642070">
    <property type="component" value="Unassembled WGS sequence"/>
</dbReference>
<organism evidence="18 19">
    <name type="scientific">Dactylosporangium sucinum</name>
    <dbReference type="NCBI Taxonomy" id="1424081"/>
    <lineage>
        <taxon>Bacteria</taxon>
        <taxon>Bacillati</taxon>
        <taxon>Actinomycetota</taxon>
        <taxon>Actinomycetes</taxon>
        <taxon>Micromonosporales</taxon>
        <taxon>Micromonosporaceae</taxon>
        <taxon>Dactylosporangium</taxon>
    </lineage>
</organism>
<dbReference type="SUPFAM" id="SSF55874">
    <property type="entry name" value="ATPase domain of HSP90 chaperone/DNA topoisomerase II/histidine kinase"/>
    <property type="match status" value="1"/>
</dbReference>
<dbReference type="InterPro" id="IPR004358">
    <property type="entry name" value="Sig_transdc_His_kin-like_C"/>
</dbReference>
<evidence type="ECO:0000256" key="7">
    <source>
        <dbReference type="ARBA" id="ARBA00022692"/>
    </source>
</evidence>
<evidence type="ECO:0000259" key="16">
    <source>
        <dbReference type="PROSITE" id="PS50109"/>
    </source>
</evidence>
<keyword evidence="5" id="KW-0597">Phosphoprotein</keyword>
<evidence type="ECO:0000256" key="4">
    <source>
        <dbReference type="ARBA" id="ARBA00012438"/>
    </source>
</evidence>
<name>A0A917TDK7_9ACTN</name>
<comment type="caution">
    <text evidence="18">The sequence shown here is derived from an EMBL/GenBank/DDBJ whole genome shotgun (WGS) entry which is preliminary data.</text>
</comment>
<dbReference type="Gene3D" id="3.30.450.20">
    <property type="entry name" value="PAS domain"/>
    <property type="match status" value="1"/>
</dbReference>
<dbReference type="PANTHER" id="PTHR42878:SF7">
    <property type="entry name" value="SENSOR HISTIDINE KINASE GLRK"/>
    <property type="match status" value="1"/>
</dbReference>
<dbReference type="Pfam" id="PF00512">
    <property type="entry name" value="HisKA"/>
    <property type="match status" value="1"/>
</dbReference>
<dbReference type="SUPFAM" id="SSF55785">
    <property type="entry name" value="PYP-like sensor domain (PAS domain)"/>
    <property type="match status" value="1"/>
</dbReference>
<dbReference type="GO" id="GO:0030295">
    <property type="term" value="F:protein kinase activator activity"/>
    <property type="evidence" value="ECO:0007669"/>
    <property type="project" value="TreeGrafter"/>
</dbReference>
<evidence type="ECO:0000256" key="8">
    <source>
        <dbReference type="ARBA" id="ARBA00022741"/>
    </source>
</evidence>
<dbReference type="InterPro" id="IPR035965">
    <property type="entry name" value="PAS-like_dom_sf"/>
</dbReference>
<keyword evidence="6" id="KW-0808">Transferase</keyword>
<accession>A0A917TDK7</accession>
<dbReference type="InterPro" id="IPR036097">
    <property type="entry name" value="HisK_dim/P_sf"/>
</dbReference>
<dbReference type="SMART" id="SM00388">
    <property type="entry name" value="HisKA"/>
    <property type="match status" value="1"/>
</dbReference>
<dbReference type="PROSITE" id="PS50839">
    <property type="entry name" value="CHASE"/>
    <property type="match status" value="1"/>
</dbReference>
<dbReference type="PANTHER" id="PTHR42878">
    <property type="entry name" value="TWO-COMPONENT HISTIDINE KINASE"/>
    <property type="match status" value="1"/>
</dbReference>
<keyword evidence="13" id="KW-0472">Membrane</keyword>
<dbReference type="AlphaFoldDB" id="A0A917TDK7"/>
<sequence length="733" mass="77725">MTGRLGRAVRQAGTRGSLAIAVVVALGLAASWHAAQTIHDGQRERAQAVLDRDASLSEIAVRTEIHRYLDTLRTVASAIGSHETLTMGDFDAITLPLREAGLAGATSLVFTVPAEDGQLAEVQRYWRERGATDLRLAPQGTGREHQFTIFTRPLSNGSGVPPGTDLSQLAEPTTALNEARRAGAPAVSDTYILLRDRGLPAAEQQLSFVLAAPVYGVPGADGRRAFKGWVVMGLRGQDFVGGVLSAAVQGQVDARLWADNGGGRATLVARLDHPGELDMRREIAIPLANREWRLVVSADPAQLGGTSLALPWLVGAGGTGLTALVGAMLWALAGGRRRAEARVVAATAELREAERTARRQVALLNGILERISDGVGVVDEDGAFLVHNPAARAMLGVAADIDGPEHWQAHYGIYRPDGVTPFPPAELPLVLALAGRSTDRIEMVIRNPGRPEGVWLSVSGRPLEVDGRRGAIAVFHDVTATREREADLTAFAGIVAHDLKNPLTVIAAHAEMARDALSALPPHPGEAIDSIERVSNGVVRMRRLIDDLLAYTTARDAALKPQPLDLAELVTDVVGQRVNHLRVRPDVYVGPLPRVEADPAMLRHVLDNLVGNALKYVTPGRIPKIDISAGSAGPGWVRVEVADRGIGIPDADKPHVFESFHRAHAGQPYGGTGLGLAICRRIVDRHGGSITVADNPGGGSRFSFTVPAATTLPPALPASSSTSAEESELATLR</sequence>
<reference evidence="18" key="2">
    <citation type="submission" date="2020-09" db="EMBL/GenBank/DDBJ databases">
        <authorList>
            <person name="Sun Q."/>
            <person name="Ohkuma M."/>
        </authorList>
    </citation>
    <scope>NUCLEOTIDE SEQUENCE</scope>
    <source>
        <strain evidence="18">JCM 19831</strain>
    </source>
</reference>
<dbReference type="GO" id="GO:0000156">
    <property type="term" value="F:phosphorelay response regulator activity"/>
    <property type="evidence" value="ECO:0007669"/>
    <property type="project" value="TreeGrafter"/>
</dbReference>
<dbReference type="InterPro" id="IPR006189">
    <property type="entry name" value="CHASE_dom"/>
</dbReference>
<feature type="domain" description="Histidine kinase" evidence="16">
    <location>
        <begin position="494"/>
        <end position="710"/>
    </location>
</feature>
<dbReference type="GO" id="GO:0005886">
    <property type="term" value="C:plasma membrane"/>
    <property type="evidence" value="ECO:0007669"/>
    <property type="project" value="UniProtKB-SubCell"/>
</dbReference>
<evidence type="ECO:0000256" key="13">
    <source>
        <dbReference type="ARBA" id="ARBA00023136"/>
    </source>
</evidence>